<sequence length="93" mass="9665">MAFTRDNFGPIGNVAKSGVSPVMWGYRTEDAIADVNTEGYFNAVADIVKVGDLVYCATSVGSTLVATLAVVRSNTGTVVDIDNGTTLANTDSD</sequence>
<reference evidence="1" key="1">
    <citation type="submission" date="2020-04" db="EMBL/GenBank/DDBJ databases">
        <authorList>
            <person name="Chiriac C."/>
            <person name="Salcher M."/>
            <person name="Ghai R."/>
            <person name="Kavagutti S V."/>
        </authorList>
    </citation>
    <scope>NUCLEOTIDE SEQUENCE</scope>
</reference>
<accession>A0A6J5NTI1</accession>
<evidence type="ECO:0000313" key="1">
    <source>
        <dbReference type="EMBL" id="CAB4160621.1"/>
    </source>
</evidence>
<gene>
    <name evidence="1" type="ORF">UFOVP767_25</name>
</gene>
<dbReference type="EMBL" id="LR796714">
    <property type="protein sequence ID" value="CAB4160621.1"/>
    <property type="molecule type" value="Genomic_DNA"/>
</dbReference>
<protein>
    <submittedName>
        <fullName evidence="1">Uncharacterized protein</fullName>
    </submittedName>
</protein>
<proteinExistence type="predicted"/>
<name>A0A6J5NTI1_9CAUD</name>
<organism evidence="1">
    <name type="scientific">uncultured Caudovirales phage</name>
    <dbReference type="NCBI Taxonomy" id="2100421"/>
    <lineage>
        <taxon>Viruses</taxon>
        <taxon>Duplodnaviria</taxon>
        <taxon>Heunggongvirae</taxon>
        <taxon>Uroviricota</taxon>
        <taxon>Caudoviricetes</taxon>
        <taxon>Peduoviridae</taxon>
        <taxon>Maltschvirus</taxon>
        <taxon>Maltschvirus maltsch</taxon>
    </lineage>
</organism>